<keyword evidence="6" id="KW-1185">Reference proteome</keyword>
<organism evidence="5 6">
    <name type="scientific">Corynebacterium deserti GIMN1.010</name>
    <dbReference type="NCBI Taxonomy" id="931089"/>
    <lineage>
        <taxon>Bacteria</taxon>
        <taxon>Bacillati</taxon>
        <taxon>Actinomycetota</taxon>
        <taxon>Actinomycetes</taxon>
        <taxon>Mycobacteriales</taxon>
        <taxon>Corynebacteriaceae</taxon>
        <taxon>Corynebacterium</taxon>
    </lineage>
</organism>
<dbReference type="PATRIC" id="fig|931089.4.peg.1368"/>
<feature type="active site" evidence="1">
    <location>
        <position position="305"/>
    </location>
</feature>
<dbReference type="AlphaFoldDB" id="A0A0M4CPV5"/>
<dbReference type="Gene3D" id="3.40.50.1110">
    <property type="entry name" value="SGNH hydrolase"/>
    <property type="match status" value="1"/>
</dbReference>
<protein>
    <recommendedName>
        <fullName evidence="4">SGNH hydrolase-type esterase domain-containing protein</fullName>
    </recommendedName>
</protein>
<dbReference type="Proteomes" id="UP000068067">
    <property type="component" value="Chromosome"/>
</dbReference>
<feature type="disulfide bond" evidence="2">
    <location>
        <begin position="166"/>
        <end position="174"/>
    </location>
</feature>
<evidence type="ECO:0000313" key="5">
    <source>
        <dbReference type="EMBL" id="ALC05767.1"/>
    </source>
</evidence>
<dbReference type="EMBL" id="CP009220">
    <property type="protein sequence ID" value="ALC05767.1"/>
    <property type="molecule type" value="Genomic_DNA"/>
</dbReference>
<evidence type="ECO:0000256" key="2">
    <source>
        <dbReference type="PIRSR" id="PIRSR637460-2"/>
    </source>
</evidence>
<name>A0A0M4CPV5_9CORY</name>
<keyword evidence="2" id="KW-1015">Disulfide bond</keyword>
<dbReference type="InterPro" id="IPR036514">
    <property type="entry name" value="SGNH_hydro_sf"/>
</dbReference>
<proteinExistence type="predicted"/>
<dbReference type="InterPro" id="IPR037460">
    <property type="entry name" value="SEST-like"/>
</dbReference>
<dbReference type="GO" id="GO:0016788">
    <property type="term" value="F:hydrolase activity, acting on ester bonds"/>
    <property type="evidence" value="ECO:0007669"/>
    <property type="project" value="InterPro"/>
</dbReference>
<feature type="chain" id="PRO_5005791483" description="SGNH hydrolase-type esterase domain-containing protein" evidence="3">
    <location>
        <begin position="30"/>
        <end position="324"/>
    </location>
</feature>
<dbReference type="OrthoDB" id="4529562at2"/>
<dbReference type="CDD" id="cd01823">
    <property type="entry name" value="SEST_like"/>
    <property type="match status" value="1"/>
</dbReference>
<dbReference type="KEGG" id="cdx:CDES_06750"/>
<dbReference type="RefSeq" id="WP_053544795.1">
    <property type="nucleotide sequence ID" value="NZ_CP009220.1"/>
</dbReference>
<evidence type="ECO:0000256" key="3">
    <source>
        <dbReference type="SAM" id="SignalP"/>
    </source>
</evidence>
<dbReference type="GO" id="GO:0006629">
    <property type="term" value="P:lipid metabolic process"/>
    <property type="evidence" value="ECO:0007669"/>
    <property type="project" value="TreeGrafter"/>
</dbReference>
<dbReference type="STRING" id="931089.CDES_06750"/>
<sequence>MAQRKLASMMGAALAASALLAGLVTPASAQSSGSSSTDITRALTSSAGVADSHAPEGGAKVVVFGDSHTSGTNAPYRTDERGCIKGADNWASQLQWQLGLGAGDLIDVSCSGASINSDGFHFSDEVRHAETRGAIGPNTTDIFIQLGKNDQWGGSQVNLLESVQTCLFDLAAGCGDRAVAQGKMQDPNAVTAENYASRMEPVIDYLKYYAPNAEITLVGYQEYTARSGSQVCVRLGGTPMVKNDASALVSFMNKLDMAIDGAADILDVSHVDLRSATEGHSSCSADPWVNGVFDARAEIVGGPWHPSIKGDSVTAGLLRDRVDA</sequence>
<dbReference type="SUPFAM" id="SSF52266">
    <property type="entry name" value="SGNH hydrolase"/>
    <property type="match status" value="1"/>
</dbReference>
<feature type="active site" description="Nucleophile" evidence="1">
    <location>
        <position position="67"/>
    </location>
</feature>
<dbReference type="PANTHER" id="PTHR37981">
    <property type="entry name" value="LIPASE 2"/>
    <property type="match status" value="1"/>
</dbReference>
<dbReference type="Pfam" id="PF13472">
    <property type="entry name" value="Lipase_GDSL_2"/>
    <property type="match status" value="1"/>
</dbReference>
<feature type="disulfide bond" evidence="2">
    <location>
        <begin position="83"/>
        <end position="110"/>
    </location>
</feature>
<reference evidence="5 6" key="1">
    <citation type="submission" date="2014-08" db="EMBL/GenBank/DDBJ databases">
        <title>Complete genome sequence of Corynebacterium deserti GIMN1.010 (=DSM 45689), isolated from desert sand in western China.</title>
        <authorList>
            <person name="Ruckert C."/>
            <person name="Albersmeier A."/>
            <person name="Kalinowski J."/>
        </authorList>
    </citation>
    <scope>NUCLEOTIDE SEQUENCE [LARGE SCALE GENOMIC DNA]</scope>
    <source>
        <strain evidence="5 6">GIMN1.010</strain>
    </source>
</reference>
<keyword evidence="3" id="KW-0732">Signal</keyword>
<evidence type="ECO:0000259" key="4">
    <source>
        <dbReference type="Pfam" id="PF13472"/>
    </source>
</evidence>
<feature type="domain" description="SGNH hydrolase-type esterase" evidence="4">
    <location>
        <begin position="63"/>
        <end position="310"/>
    </location>
</feature>
<evidence type="ECO:0000256" key="1">
    <source>
        <dbReference type="PIRSR" id="PIRSR637460-1"/>
    </source>
</evidence>
<dbReference type="InterPro" id="IPR013830">
    <property type="entry name" value="SGNH_hydro"/>
</dbReference>
<gene>
    <name evidence="5" type="ORF">CDES_06750</name>
</gene>
<evidence type="ECO:0000313" key="6">
    <source>
        <dbReference type="Proteomes" id="UP000068067"/>
    </source>
</evidence>
<accession>A0A0M4CPV5</accession>
<feature type="signal peptide" evidence="3">
    <location>
        <begin position="1"/>
        <end position="29"/>
    </location>
</feature>
<feature type="disulfide bond" evidence="2">
    <location>
        <begin position="232"/>
        <end position="283"/>
    </location>
</feature>
<dbReference type="PANTHER" id="PTHR37981:SF1">
    <property type="entry name" value="SGNH HYDROLASE-TYPE ESTERASE DOMAIN-CONTAINING PROTEIN"/>
    <property type="match status" value="1"/>
</dbReference>